<sequence length="664" mass="72058">MTISATALPFPGAPSTPAPLVRVTNTDDRLGGVDAGTFRFGDRPAALALAFISPHLDFARQAEALRRLAGTTPLLAMSTAGELCGGTGEPGPLYCAAGDRWSTIVIQVYSPDLFAGVSIHTAPLCNEDIRQGKPSRTREERVARIGEGLAGIRPAFAVDYRDTLALTFIDGLSNSENYFMEAVYASRRFPCLFVGGSAGGKLDFKNTYLYADGRVLENQAVVAFLKLAPGKHYGVLKSQNFERTPTRFVVAEADPDRRTVSAVIDPATGRVDRFADVLARTLKTAPARVLDTLGRQTFGIEIGDELFVRSVAAIDADSGVVSFFCDVNMGDELLLLRATDFVDQTRRDVAAFLRGKPAPVAVLLNDCILRRLNNDKQLGGLTGLWTAPTAGFSTFGELLGVNINQTLSALVFFEQEAGQPFHDAIVDNFPIHYASFANYFTYTTLKRAELMNSLRSGIIHRLIDHFNASAGLGDAFDQVLKETHEIRQTINRIRDVVMSSQKAAEDNADTSTLAAEFSRMAQAMTGLRDVLKIIDTIAGQTNLLALNATIEAARAGEAGRGFAVVATEVKKLATDTKTTLGKTQANIAGMETNLATLGEHIQKARDQFANAHDRYRGVFGQMNEVFDNTARIERTLESLGTMVANQQRNMDEVSTDIALLNRLE</sequence>
<accession>A0A248JWH4</accession>
<reference evidence="5 6" key="1">
    <citation type="submission" date="2017-06" db="EMBL/GenBank/DDBJ databases">
        <title>Complete genome sequence of Nitrospirillum amazonense strain CBAmC, an endophytic nitrogen-fixing and plant growth-promoting bacterium, isolated from sugarcane.</title>
        <authorList>
            <person name="Schwab S."/>
            <person name="dos Santos Teixeira K.R."/>
            <person name="Simoes Araujo J.L."/>
            <person name="Soares Vidal M."/>
            <person name="Borges de Freitas H.R."/>
            <person name="Rivello Crivelaro A.L."/>
            <person name="Bueno de Camargo Nunes A."/>
            <person name="dos Santos C.M."/>
            <person name="Palmeira da Silva Rosa D."/>
            <person name="da Silva Padilha D."/>
            <person name="da Silva E."/>
            <person name="Araujo Terra L."/>
            <person name="Soares Mendes V."/>
            <person name="Farinelli L."/>
            <person name="Magalhaes Cruz L."/>
            <person name="Baldani J.I."/>
        </authorList>
    </citation>
    <scope>NUCLEOTIDE SEQUENCE [LARGE SCALE GENOMIC DNA]</scope>
    <source>
        <strain evidence="5 6">CBAmC</strain>
    </source>
</reference>
<keyword evidence="1 3" id="KW-0807">Transducer</keyword>
<evidence type="ECO:0000313" key="6">
    <source>
        <dbReference type="Proteomes" id="UP000197153"/>
    </source>
</evidence>
<evidence type="ECO:0000256" key="1">
    <source>
        <dbReference type="ARBA" id="ARBA00023224"/>
    </source>
</evidence>
<evidence type="ECO:0000259" key="4">
    <source>
        <dbReference type="PROSITE" id="PS50111"/>
    </source>
</evidence>
<evidence type="ECO:0000256" key="3">
    <source>
        <dbReference type="PROSITE-ProRule" id="PRU00284"/>
    </source>
</evidence>
<protein>
    <submittedName>
        <fullName evidence="5">Histidine kinase</fullName>
    </submittedName>
</protein>
<dbReference type="SMART" id="SM00283">
    <property type="entry name" value="MA"/>
    <property type="match status" value="1"/>
</dbReference>
<dbReference type="Pfam" id="PF00015">
    <property type="entry name" value="MCPsignal"/>
    <property type="match status" value="1"/>
</dbReference>
<keyword evidence="6" id="KW-1185">Reference proteome</keyword>
<gene>
    <name evidence="5" type="ORF">Y958_18255</name>
</gene>
<dbReference type="InterPro" id="IPR004090">
    <property type="entry name" value="Chemotax_Me-accpt_rcpt"/>
</dbReference>
<dbReference type="PANTHER" id="PTHR32089">
    <property type="entry name" value="METHYL-ACCEPTING CHEMOTAXIS PROTEIN MCPB"/>
    <property type="match status" value="1"/>
</dbReference>
<dbReference type="Pfam" id="PF08495">
    <property type="entry name" value="FIST"/>
    <property type="match status" value="1"/>
</dbReference>
<dbReference type="InterPro" id="IPR013702">
    <property type="entry name" value="FIST_domain_N"/>
</dbReference>
<dbReference type="Pfam" id="PF10442">
    <property type="entry name" value="FIST_C"/>
    <property type="match status" value="1"/>
</dbReference>
<dbReference type="GO" id="GO:0006935">
    <property type="term" value="P:chemotaxis"/>
    <property type="evidence" value="ECO:0007669"/>
    <property type="project" value="InterPro"/>
</dbReference>
<feature type="domain" description="Methyl-accepting transducer" evidence="4">
    <location>
        <begin position="475"/>
        <end position="661"/>
    </location>
</feature>
<evidence type="ECO:0000313" key="5">
    <source>
        <dbReference type="EMBL" id="ASG22841.1"/>
    </source>
</evidence>
<name>A0A248JWH4_9PROT</name>
<dbReference type="GO" id="GO:0007165">
    <property type="term" value="P:signal transduction"/>
    <property type="evidence" value="ECO:0007669"/>
    <property type="project" value="UniProtKB-KW"/>
</dbReference>
<dbReference type="GO" id="GO:0004888">
    <property type="term" value="F:transmembrane signaling receptor activity"/>
    <property type="evidence" value="ECO:0007669"/>
    <property type="project" value="InterPro"/>
</dbReference>
<dbReference type="GO" id="GO:0016301">
    <property type="term" value="F:kinase activity"/>
    <property type="evidence" value="ECO:0007669"/>
    <property type="project" value="UniProtKB-KW"/>
</dbReference>
<organism evidence="5 6">
    <name type="scientific">Nitrospirillum viridazoti CBAmc</name>
    <dbReference type="NCBI Taxonomy" id="1441467"/>
    <lineage>
        <taxon>Bacteria</taxon>
        <taxon>Pseudomonadati</taxon>
        <taxon>Pseudomonadota</taxon>
        <taxon>Alphaproteobacteria</taxon>
        <taxon>Rhodospirillales</taxon>
        <taxon>Azospirillaceae</taxon>
        <taxon>Nitrospirillum</taxon>
        <taxon>Nitrospirillum viridazoti</taxon>
    </lineage>
</organism>
<dbReference type="SMART" id="SM00897">
    <property type="entry name" value="FIST"/>
    <property type="match status" value="1"/>
</dbReference>
<evidence type="ECO:0000256" key="2">
    <source>
        <dbReference type="ARBA" id="ARBA00029447"/>
    </source>
</evidence>
<keyword evidence="5" id="KW-0418">Kinase</keyword>
<dbReference type="RefSeq" id="WP_088873387.1">
    <property type="nucleotide sequence ID" value="NZ_CP022111.1"/>
</dbReference>
<dbReference type="Proteomes" id="UP000197153">
    <property type="component" value="Chromosome 2"/>
</dbReference>
<proteinExistence type="inferred from homology"/>
<dbReference type="PRINTS" id="PR00260">
    <property type="entry name" value="CHEMTRNSDUCR"/>
</dbReference>
<keyword evidence="5" id="KW-0808">Transferase</keyword>
<dbReference type="AlphaFoldDB" id="A0A248JWH4"/>
<dbReference type="PANTHER" id="PTHR32089:SF112">
    <property type="entry name" value="LYSOZYME-LIKE PROTEIN-RELATED"/>
    <property type="match status" value="1"/>
</dbReference>
<dbReference type="PROSITE" id="PS50111">
    <property type="entry name" value="CHEMOTAXIS_TRANSDUC_2"/>
    <property type="match status" value="1"/>
</dbReference>
<dbReference type="SUPFAM" id="SSF58104">
    <property type="entry name" value="Methyl-accepting chemotaxis protein (MCP) signaling domain"/>
    <property type="match status" value="1"/>
</dbReference>
<dbReference type="GO" id="GO:0016020">
    <property type="term" value="C:membrane"/>
    <property type="evidence" value="ECO:0007669"/>
    <property type="project" value="InterPro"/>
</dbReference>
<dbReference type="InterPro" id="IPR004089">
    <property type="entry name" value="MCPsignal_dom"/>
</dbReference>
<dbReference type="Gene3D" id="1.10.287.950">
    <property type="entry name" value="Methyl-accepting chemotaxis protein"/>
    <property type="match status" value="1"/>
</dbReference>
<dbReference type="SMART" id="SM01204">
    <property type="entry name" value="FIST_C"/>
    <property type="match status" value="1"/>
</dbReference>
<dbReference type="EMBL" id="CP022111">
    <property type="protein sequence ID" value="ASG22841.1"/>
    <property type="molecule type" value="Genomic_DNA"/>
</dbReference>
<dbReference type="KEGG" id="nao:Y958_18255"/>
<comment type="similarity">
    <text evidence="2">Belongs to the methyl-accepting chemotaxis (MCP) protein family.</text>
</comment>
<dbReference type="InterPro" id="IPR019494">
    <property type="entry name" value="FIST_C"/>
</dbReference>